<evidence type="ECO:0000256" key="4">
    <source>
        <dbReference type="ARBA" id="ARBA00014545"/>
    </source>
</evidence>
<gene>
    <name evidence="42" type="ORF">HJG60_016925</name>
</gene>
<evidence type="ECO:0000313" key="43">
    <source>
        <dbReference type="Proteomes" id="UP000664940"/>
    </source>
</evidence>
<comment type="catalytic activity">
    <reaction evidence="38">
        <text>octanoyl-CoA + acetyl-CoA = 3-oxodecanoyl-CoA + CoA</text>
        <dbReference type="Rhea" id="RHEA:31087"/>
        <dbReference type="ChEBI" id="CHEBI:57287"/>
        <dbReference type="ChEBI" id="CHEBI:57288"/>
        <dbReference type="ChEBI" id="CHEBI:57386"/>
        <dbReference type="ChEBI" id="CHEBI:62548"/>
    </reaction>
    <physiologicalReaction direction="right-to-left" evidence="38">
        <dbReference type="Rhea" id="RHEA:31089"/>
    </physiologicalReaction>
</comment>
<comment type="catalytic activity">
    <reaction evidence="31">
        <text>hexanoyl-CoA + acetyl-CoA = 3-oxooctanoyl-CoA + CoA</text>
        <dbReference type="Rhea" id="RHEA:31203"/>
        <dbReference type="ChEBI" id="CHEBI:57287"/>
        <dbReference type="ChEBI" id="CHEBI:57288"/>
        <dbReference type="ChEBI" id="CHEBI:62619"/>
        <dbReference type="ChEBI" id="CHEBI:62620"/>
    </reaction>
    <physiologicalReaction direction="right-to-left" evidence="31">
        <dbReference type="Rhea" id="RHEA:31205"/>
    </physiologicalReaction>
</comment>
<evidence type="ECO:0000256" key="23">
    <source>
        <dbReference type="ARBA" id="ARBA00031275"/>
    </source>
</evidence>
<evidence type="ECO:0000256" key="8">
    <source>
        <dbReference type="ARBA" id="ARBA00023055"/>
    </source>
</evidence>
<evidence type="ECO:0000256" key="20">
    <source>
        <dbReference type="ARBA" id="ARBA00029348"/>
    </source>
</evidence>
<keyword evidence="8" id="KW-0445">Lipid transport</keyword>
<keyword evidence="10" id="KW-0446">Lipid-binding</keyword>
<dbReference type="AlphaFoldDB" id="A0A834AGR4"/>
<dbReference type="GO" id="GO:0005777">
    <property type="term" value="C:peroxisome"/>
    <property type="evidence" value="ECO:0007669"/>
    <property type="project" value="UniProtKB-SubCell"/>
</dbReference>
<dbReference type="FunFam" id="3.30.1050.10:FF:000001">
    <property type="entry name" value="Putative Non-specific lipid-transfer protein"/>
    <property type="match status" value="1"/>
</dbReference>
<dbReference type="SUPFAM" id="SSF53901">
    <property type="entry name" value="Thiolase-like"/>
    <property type="match status" value="2"/>
</dbReference>
<evidence type="ECO:0000256" key="28">
    <source>
        <dbReference type="ARBA" id="ARBA00045738"/>
    </source>
</evidence>
<comment type="function">
    <text evidence="29">Plays a crucial role in the peroxisomal oxidation of branched-chain fatty acids. Catalyzes the last step of the peroxisomal beta-oxidation of branched chain fatty acids and the side chain of the bile acid intermediates di- and trihydroxycoprostanic acids (DHCA and THCA). Also active with medium and long straight chain 3-oxoacyl-CoAs. Stimulates the microsomal conversion of 7-dehydrocholesterol to cholesterol and transfers phosphatidylcholine and 7-dehydrocholesterol between membrances, in vitro. Isoforms SCP2 and SCPx cooperate in peroxisomal oxidation of certain naturally occurring tetramethyl-branched fatty acyl-CoAs.</text>
</comment>
<evidence type="ECO:0000256" key="15">
    <source>
        <dbReference type="ARBA" id="ARBA00024073"/>
    </source>
</evidence>
<dbReference type="Gene3D" id="3.30.1050.10">
    <property type="entry name" value="SCP2 sterol-binding domain"/>
    <property type="match status" value="1"/>
</dbReference>
<evidence type="ECO:0000256" key="33">
    <source>
        <dbReference type="ARBA" id="ARBA00048553"/>
    </source>
</evidence>
<evidence type="ECO:0000256" key="35">
    <source>
        <dbReference type="ARBA" id="ARBA00049268"/>
    </source>
</evidence>
<organism evidence="42 43">
    <name type="scientific">Phyllostomus discolor</name>
    <name type="common">pale spear-nosed bat</name>
    <dbReference type="NCBI Taxonomy" id="89673"/>
    <lineage>
        <taxon>Eukaryota</taxon>
        <taxon>Metazoa</taxon>
        <taxon>Chordata</taxon>
        <taxon>Craniata</taxon>
        <taxon>Vertebrata</taxon>
        <taxon>Euteleostomi</taxon>
        <taxon>Mammalia</taxon>
        <taxon>Eutheria</taxon>
        <taxon>Laurasiatheria</taxon>
        <taxon>Chiroptera</taxon>
        <taxon>Yangochiroptera</taxon>
        <taxon>Phyllostomidae</taxon>
        <taxon>Phyllostominae</taxon>
        <taxon>Phyllostomus</taxon>
    </lineage>
</organism>
<protein>
    <recommendedName>
        <fullName evidence="4">Sterol carrier protein 2</fullName>
        <ecNumber evidence="14">2.3.1.155</ecNumber>
        <ecNumber evidence="15">2.3.1.16</ecNumber>
        <ecNumber evidence="3">2.3.1.176</ecNumber>
    </recommendedName>
    <alternativeName>
        <fullName evidence="25">Acetyl-CoA C-myristoyltransferase</fullName>
    </alternativeName>
    <alternativeName>
        <fullName evidence="22">Non-specific lipid-transfer protein</fullName>
    </alternativeName>
    <alternativeName>
        <fullName evidence="26">Propanoyl-CoA C-acyltransferase</fullName>
    </alternativeName>
    <alternativeName>
        <fullName evidence="21">SCP-2/3-oxoacyl-CoA thiolase</fullName>
    </alternativeName>
    <alternativeName>
        <fullName evidence="23">SCP-2/thiolase</fullName>
    </alternativeName>
    <alternativeName>
        <fullName evidence="24">SCP-chi</fullName>
    </alternativeName>
    <alternativeName>
        <fullName evidence="27">Sterol carrier protein X</fullName>
    </alternativeName>
</protein>
<dbReference type="GO" id="GO:0006629">
    <property type="term" value="P:lipid metabolic process"/>
    <property type="evidence" value="ECO:0007669"/>
    <property type="project" value="UniProtKB-KW"/>
</dbReference>
<proteinExistence type="predicted"/>
<evidence type="ECO:0000256" key="1">
    <source>
        <dbReference type="ARBA" id="ARBA00004275"/>
    </source>
</evidence>
<evidence type="ECO:0000313" key="42">
    <source>
        <dbReference type="EMBL" id="KAF6111263.1"/>
    </source>
</evidence>
<dbReference type="Pfam" id="PF00108">
    <property type="entry name" value="Thiolase_N"/>
    <property type="match status" value="1"/>
</dbReference>
<evidence type="ECO:0000256" key="9">
    <source>
        <dbReference type="ARBA" id="ARBA00023098"/>
    </source>
</evidence>
<keyword evidence="9" id="KW-0443">Lipid metabolism</keyword>
<evidence type="ECO:0000256" key="6">
    <source>
        <dbReference type="ARBA" id="ARBA00022490"/>
    </source>
</evidence>
<comment type="catalytic activity">
    <reaction evidence="30">
        <text>tetradecanoyl-CoA + acetyl-CoA = 3-oxohexadecanoyl-CoA + CoA</text>
        <dbReference type="Rhea" id="RHEA:18161"/>
        <dbReference type="ChEBI" id="CHEBI:57287"/>
        <dbReference type="ChEBI" id="CHEBI:57288"/>
        <dbReference type="ChEBI" id="CHEBI:57349"/>
        <dbReference type="ChEBI" id="CHEBI:57385"/>
        <dbReference type="EC" id="2.3.1.155"/>
    </reaction>
    <physiologicalReaction direction="right-to-left" evidence="30">
        <dbReference type="Rhea" id="RHEA:18163"/>
    </physiologicalReaction>
</comment>
<dbReference type="SUPFAM" id="SSF55718">
    <property type="entry name" value="SCP-like"/>
    <property type="match status" value="1"/>
</dbReference>
<dbReference type="InterPro" id="IPR020615">
    <property type="entry name" value="Thiolase_acyl_enz_int_AS"/>
</dbReference>
<keyword evidence="5" id="KW-0813">Transport</keyword>
<evidence type="ECO:0000256" key="37">
    <source>
        <dbReference type="ARBA" id="ARBA00049306"/>
    </source>
</evidence>
<evidence type="ECO:0000256" key="3">
    <source>
        <dbReference type="ARBA" id="ARBA00012352"/>
    </source>
</evidence>
<evidence type="ECO:0000259" key="41">
    <source>
        <dbReference type="Pfam" id="PF22691"/>
    </source>
</evidence>
<dbReference type="GO" id="GO:0006869">
    <property type="term" value="P:lipid transport"/>
    <property type="evidence" value="ECO:0007669"/>
    <property type="project" value="UniProtKB-KW"/>
</dbReference>
<evidence type="ECO:0000256" key="5">
    <source>
        <dbReference type="ARBA" id="ARBA00022448"/>
    </source>
</evidence>
<dbReference type="Pfam" id="PF22691">
    <property type="entry name" value="Thiolase_C_1"/>
    <property type="match status" value="1"/>
</dbReference>
<comment type="catalytic activity">
    <reaction evidence="20">
        <text>4,8,12-trimethyltridecanoyl-CoA + propanoyl-CoA = 3-oxopristanoyl-CoA + CoA</text>
        <dbReference type="Rhea" id="RHEA:10408"/>
        <dbReference type="ChEBI" id="CHEBI:57287"/>
        <dbReference type="ChEBI" id="CHEBI:57291"/>
        <dbReference type="ChEBI" id="CHEBI:57351"/>
        <dbReference type="ChEBI" id="CHEBI:57392"/>
        <dbReference type="EC" id="2.3.1.176"/>
    </reaction>
    <physiologicalReaction direction="right-to-left" evidence="20">
        <dbReference type="Rhea" id="RHEA:10410"/>
    </physiologicalReaction>
</comment>
<dbReference type="GO" id="GO:0050633">
    <property type="term" value="F:acetyl-CoA C-myristoyltransferase activity"/>
    <property type="evidence" value="ECO:0007669"/>
    <property type="project" value="UniProtKB-EC"/>
</dbReference>
<comment type="function">
    <text evidence="28">Mediates the transfer of all common phospholipids, cholesterol and gangliosides from the endoplasmic reticulum to the plasma membrane. May play a role in regulating steroidogenesis. Stimulates the microsomal conversion of 7-dehydrocholesterol to cholesterol. Also binds fatty acids and fatty acyl Coenzyme A (CoA) such as phytanoyl-CoA. Involved in the regulation phospholipid synthesis in endoplasmic reticulum enhancing the incorporation of exogenous fatty acid into glycerides. Seems to stimulate the rate-limiting step in phosphatidic acid formation mediated by GPAT3. Isoforms SCP2 and SCPx cooperate in peroxisomal oxidation of certain naturally occurring tetramethyl-branched fatty acyl-CoAs.</text>
</comment>
<dbReference type="PANTHER" id="PTHR42870">
    <property type="entry name" value="ACETYL-COA C-ACETYLTRANSFERASE"/>
    <property type="match status" value="1"/>
</dbReference>
<dbReference type="EC" id="2.3.1.176" evidence="3"/>
<dbReference type="GO" id="GO:0008289">
    <property type="term" value="F:lipid binding"/>
    <property type="evidence" value="ECO:0007669"/>
    <property type="project" value="UniProtKB-KW"/>
</dbReference>
<evidence type="ECO:0000256" key="19">
    <source>
        <dbReference type="ARBA" id="ARBA00029287"/>
    </source>
</evidence>
<evidence type="ECO:0000256" key="2">
    <source>
        <dbReference type="ARBA" id="ARBA00004496"/>
    </source>
</evidence>
<evidence type="ECO:0000256" key="13">
    <source>
        <dbReference type="ARBA" id="ARBA00024049"/>
    </source>
</evidence>
<evidence type="ECO:0000256" key="7">
    <source>
        <dbReference type="ARBA" id="ARBA00022679"/>
    </source>
</evidence>
<comment type="catalytic activity">
    <reaction evidence="35">
        <text>hexadecanoyl-CoA + acetyl-CoA = 3-oxooctadecanoyl-CoA + CoA</text>
        <dbReference type="Rhea" id="RHEA:35279"/>
        <dbReference type="ChEBI" id="CHEBI:57287"/>
        <dbReference type="ChEBI" id="CHEBI:57288"/>
        <dbReference type="ChEBI" id="CHEBI:57379"/>
        <dbReference type="ChEBI" id="CHEBI:71407"/>
    </reaction>
    <physiologicalReaction direction="right-to-left" evidence="35">
        <dbReference type="Rhea" id="RHEA:35281"/>
    </physiologicalReaction>
</comment>
<comment type="catalytic activity">
    <reaction evidence="32">
        <text>decanoyl-CoA + acetyl-CoA = 3-oxododecanoyl-CoA + CoA</text>
        <dbReference type="Rhea" id="RHEA:31183"/>
        <dbReference type="ChEBI" id="CHEBI:57287"/>
        <dbReference type="ChEBI" id="CHEBI:57288"/>
        <dbReference type="ChEBI" id="CHEBI:61430"/>
        <dbReference type="ChEBI" id="CHEBI:62615"/>
    </reaction>
    <physiologicalReaction direction="right-to-left" evidence="32">
        <dbReference type="Rhea" id="RHEA:31185"/>
    </physiologicalReaction>
</comment>
<name>A0A834AGR4_9CHIR</name>
<evidence type="ECO:0000256" key="16">
    <source>
        <dbReference type="ARBA" id="ARBA00024471"/>
    </source>
</evidence>
<comment type="subcellular location">
    <subcellularLocation>
        <location evidence="2">Cytoplasm</location>
    </subcellularLocation>
    <subcellularLocation>
        <location evidence="1">Peroxisome</location>
    </subcellularLocation>
</comment>
<keyword evidence="7" id="KW-0808">Transferase</keyword>
<evidence type="ECO:0000256" key="31">
    <source>
        <dbReference type="ARBA" id="ARBA00048001"/>
    </source>
</evidence>
<dbReference type="InterPro" id="IPR020616">
    <property type="entry name" value="Thiolase_N"/>
</dbReference>
<evidence type="ECO:0000256" key="32">
    <source>
        <dbReference type="ARBA" id="ARBA00048004"/>
    </source>
</evidence>
<evidence type="ECO:0000256" key="34">
    <source>
        <dbReference type="ARBA" id="ARBA00049178"/>
    </source>
</evidence>
<dbReference type="PROSITE" id="PS00098">
    <property type="entry name" value="THIOLASE_1"/>
    <property type="match status" value="1"/>
</dbReference>
<dbReference type="EMBL" id="JABVXQ010000005">
    <property type="protein sequence ID" value="KAF6111263.1"/>
    <property type="molecule type" value="Genomic_DNA"/>
</dbReference>
<dbReference type="InterPro" id="IPR036527">
    <property type="entry name" value="SCP2_sterol-bd_dom_sf"/>
</dbReference>
<dbReference type="Gene3D" id="3.40.47.10">
    <property type="match status" value="2"/>
</dbReference>
<sequence>MPLTSLQSRPPRRRVFVVGVGMTKFTKPEVKDSKDYPDLAKEAGMKALADAQIPYSAVKQACVGYVYGDSTSGQRAIYHSLGMTGIPIINVNNNCSTGSTALFMAQQLVQGGVADCVLALGFEKMEKGSIATVEQTLNSLQKLDGKIINIQLITREGGNLVDRGDNTYGGKWVINPSGGLISKGHPLGATGLAQCAELCWQLRGEAGRRQVPGAKVALQHNLGLGGAVVVTIYRMGFPEAARTPQIAAVPTNSAAEGFKASLVFKEIEKKLEEEGEQFVKKIGGIFAFKVKDGPGGKEATWVVDVKNGKGSVLPNSDKKADCTITMADSDLLALMTGKMNPQSAFFQGKLKITGNMGLAMKLQNLQLQPGKAKL</sequence>
<dbReference type="InterPro" id="IPR055140">
    <property type="entry name" value="Thiolase_C_2"/>
</dbReference>
<evidence type="ECO:0000256" key="30">
    <source>
        <dbReference type="ARBA" id="ARBA00047485"/>
    </source>
</evidence>
<evidence type="ECO:0000256" key="10">
    <source>
        <dbReference type="ARBA" id="ARBA00023121"/>
    </source>
</evidence>
<dbReference type="InterPro" id="IPR016039">
    <property type="entry name" value="Thiolase-like"/>
</dbReference>
<evidence type="ECO:0000256" key="24">
    <source>
        <dbReference type="ARBA" id="ARBA00031346"/>
    </source>
</evidence>
<comment type="catalytic activity">
    <reaction evidence="33">
        <text>butanoyl-CoA + acetyl-CoA = 3-oxohexanoyl-CoA + CoA</text>
        <dbReference type="Rhea" id="RHEA:31111"/>
        <dbReference type="ChEBI" id="CHEBI:57287"/>
        <dbReference type="ChEBI" id="CHEBI:57288"/>
        <dbReference type="ChEBI" id="CHEBI:57371"/>
        <dbReference type="ChEBI" id="CHEBI:62418"/>
    </reaction>
    <physiologicalReaction direction="right-to-left" evidence="33">
        <dbReference type="Rhea" id="RHEA:31113"/>
    </physiologicalReaction>
</comment>
<feature type="domain" description="Thiolase C-terminal" evidence="41">
    <location>
        <begin position="156"/>
        <end position="225"/>
    </location>
</feature>
<evidence type="ECO:0000256" key="17">
    <source>
        <dbReference type="ARBA" id="ARBA00024509"/>
    </source>
</evidence>
<dbReference type="InterPro" id="IPR003033">
    <property type="entry name" value="SCP2_sterol-bd_dom"/>
</dbReference>
<comment type="catalytic activity">
    <reaction evidence="37">
        <text>3-oxohexadecanedioyl-CoA + CoA = tetradecanedioyl-CoA + acetyl-CoA</text>
        <dbReference type="Rhea" id="RHEA:40343"/>
        <dbReference type="ChEBI" id="CHEBI:57287"/>
        <dbReference type="ChEBI" id="CHEBI:57288"/>
        <dbReference type="ChEBI" id="CHEBI:77081"/>
        <dbReference type="ChEBI" id="CHEBI:77084"/>
    </reaction>
    <physiologicalReaction direction="left-to-right" evidence="37">
        <dbReference type="Rhea" id="RHEA:40344"/>
    </physiologicalReaction>
</comment>
<evidence type="ECO:0000259" key="40">
    <source>
        <dbReference type="Pfam" id="PF02036"/>
    </source>
</evidence>
<feature type="domain" description="Thiolase N-terminal" evidence="39">
    <location>
        <begin position="15"/>
        <end position="141"/>
    </location>
</feature>
<keyword evidence="6" id="KW-0963">Cytoplasm</keyword>
<comment type="subunit">
    <text evidence="13">Interacts with PEX5; the interaction is essential for peroxisomal import.</text>
</comment>
<comment type="caution">
    <text evidence="42">The sequence shown here is derived from an EMBL/GenBank/DDBJ whole genome shotgun (WGS) entry which is preliminary data.</text>
</comment>
<evidence type="ECO:0000256" key="38">
    <source>
        <dbReference type="ARBA" id="ARBA00049542"/>
    </source>
</evidence>
<dbReference type="Pfam" id="PF02036">
    <property type="entry name" value="SCP2"/>
    <property type="match status" value="1"/>
</dbReference>
<evidence type="ECO:0000256" key="11">
    <source>
        <dbReference type="ARBA" id="ARBA00023140"/>
    </source>
</evidence>
<comment type="catalytic activity">
    <reaction evidence="36">
        <text>dodecanoyl-CoA + acetyl-CoA = 3-oxotetradecanoyl-CoA + CoA</text>
        <dbReference type="Rhea" id="RHEA:31091"/>
        <dbReference type="ChEBI" id="CHEBI:57287"/>
        <dbReference type="ChEBI" id="CHEBI:57288"/>
        <dbReference type="ChEBI" id="CHEBI:57375"/>
        <dbReference type="ChEBI" id="CHEBI:62543"/>
    </reaction>
    <physiologicalReaction direction="right-to-left" evidence="36">
        <dbReference type="Rhea" id="RHEA:31093"/>
    </physiologicalReaction>
</comment>
<comment type="catalytic activity">
    <reaction evidence="17">
        <text>choloyl-CoA + propanoyl-CoA = 3alpha,7alpha,12alpha-trihydroxy-24-oxo-5beta-cholestan-26-oyl-CoA + CoA</text>
        <dbReference type="Rhea" id="RHEA:16865"/>
        <dbReference type="ChEBI" id="CHEBI:57287"/>
        <dbReference type="ChEBI" id="CHEBI:57373"/>
        <dbReference type="ChEBI" id="CHEBI:57392"/>
        <dbReference type="ChEBI" id="CHEBI:58507"/>
        <dbReference type="EC" id="2.3.1.176"/>
    </reaction>
    <physiologicalReaction direction="right-to-left" evidence="17">
        <dbReference type="Rhea" id="RHEA:16867"/>
    </physiologicalReaction>
</comment>
<dbReference type="EC" id="2.3.1.155" evidence="14"/>
<evidence type="ECO:0000256" key="22">
    <source>
        <dbReference type="ARBA" id="ARBA00030851"/>
    </source>
</evidence>
<dbReference type="InterPro" id="IPR020613">
    <property type="entry name" value="Thiolase_CS"/>
</dbReference>
<evidence type="ECO:0000256" key="25">
    <source>
        <dbReference type="ARBA" id="ARBA00032093"/>
    </source>
</evidence>
<dbReference type="PANTHER" id="PTHR42870:SF1">
    <property type="entry name" value="NON-SPECIFIC LIPID-TRANSFER PROTEIN-LIKE 2"/>
    <property type="match status" value="1"/>
</dbReference>
<comment type="catalytic activity">
    <reaction evidence="18">
        <text>3-oxo-(9Z-octadecenoyl)-CoA + CoA = (7Z)-hexadecenoyl-CoA + acetyl-CoA</text>
        <dbReference type="Rhea" id="RHEA:47400"/>
        <dbReference type="ChEBI" id="CHEBI:57287"/>
        <dbReference type="ChEBI" id="CHEBI:57288"/>
        <dbReference type="ChEBI" id="CHEBI:87695"/>
        <dbReference type="ChEBI" id="CHEBI:87698"/>
    </reaction>
    <physiologicalReaction direction="left-to-right" evidence="18">
        <dbReference type="Rhea" id="RHEA:47401"/>
    </physiologicalReaction>
</comment>
<evidence type="ECO:0000256" key="26">
    <source>
        <dbReference type="ARBA" id="ARBA00032316"/>
    </source>
</evidence>
<evidence type="ECO:0000256" key="12">
    <source>
        <dbReference type="ARBA" id="ARBA00023315"/>
    </source>
</evidence>
<evidence type="ECO:0000256" key="14">
    <source>
        <dbReference type="ARBA" id="ARBA00024058"/>
    </source>
</evidence>
<evidence type="ECO:0000256" key="27">
    <source>
        <dbReference type="ARBA" id="ARBA00033178"/>
    </source>
</evidence>
<comment type="catalytic activity">
    <reaction evidence="16">
        <text>propanoyl-CoA + tetradecanoyl-CoA = 3-oxo-2-methylhexadecanoyl-CoA + CoA</text>
        <dbReference type="Rhea" id="RHEA:46344"/>
        <dbReference type="ChEBI" id="CHEBI:57287"/>
        <dbReference type="ChEBI" id="CHEBI:57385"/>
        <dbReference type="ChEBI" id="CHEBI:57392"/>
        <dbReference type="ChEBI" id="CHEBI:86042"/>
    </reaction>
    <physiologicalReaction direction="right-to-left" evidence="16">
        <dbReference type="Rhea" id="RHEA:46346"/>
    </physiologicalReaction>
</comment>
<keyword evidence="11" id="KW-0576">Peroxisome</keyword>
<dbReference type="GO" id="GO:0003988">
    <property type="term" value="F:acetyl-CoA C-acyltransferase activity"/>
    <property type="evidence" value="ECO:0007669"/>
    <property type="project" value="UniProtKB-EC"/>
</dbReference>
<evidence type="ECO:0000259" key="39">
    <source>
        <dbReference type="Pfam" id="PF00108"/>
    </source>
</evidence>
<evidence type="ECO:0000256" key="21">
    <source>
        <dbReference type="ARBA" id="ARBA00030531"/>
    </source>
</evidence>
<dbReference type="EC" id="2.3.1.16" evidence="15"/>
<dbReference type="PROSITE" id="PS00737">
    <property type="entry name" value="THIOLASE_2"/>
    <property type="match status" value="1"/>
</dbReference>
<keyword evidence="12" id="KW-0012">Acyltransferase</keyword>
<comment type="catalytic activity">
    <reaction evidence="34">
        <text>an acyl-CoA + acetyl-CoA = a 3-oxoacyl-CoA + CoA</text>
        <dbReference type="Rhea" id="RHEA:21564"/>
        <dbReference type="ChEBI" id="CHEBI:57287"/>
        <dbReference type="ChEBI" id="CHEBI:57288"/>
        <dbReference type="ChEBI" id="CHEBI:58342"/>
        <dbReference type="ChEBI" id="CHEBI:90726"/>
        <dbReference type="EC" id="2.3.1.16"/>
    </reaction>
    <physiologicalReaction direction="right-to-left" evidence="34">
        <dbReference type="Rhea" id="RHEA:21566"/>
    </physiologicalReaction>
</comment>
<evidence type="ECO:0000256" key="29">
    <source>
        <dbReference type="ARBA" id="ARBA00045994"/>
    </source>
</evidence>
<accession>A0A834AGR4</accession>
<reference evidence="42 43" key="1">
    <citation type="journal article" date="2020" name="Nature">
        <title>Six reference-quality genomes reveal evolution of bat adaptations.</title>
        <authorList>
            <person name="Jebb D."/>
            <person name="Huang Z."/>
            <person name="Pippel M."/>
            <person name="Hughes G.M."/>
            <person name="Lavrichenko K."/>
            <person name="Devanna P."/>
            <person name="Winkler S."/>
            <person name="Jermiin L.S."/>
            <person name="Skirmuntt E.C."/>
            <person name="Katzourakis A."/>
            <person name="Burkitt-Gray L."/>
            <person name="Ray D.A."/>
            <person name="Sullivan K.A.M."/>
            <person name="Roscito J.G."/>
            <person name="Kirilenko B.M."/>
            <person name="Davalos L.M."/>
            <person name="Corthals A.P."/>
            <person name="Power M.L."/>
            <person name="Jones G."/>
            <person name="Ransome R.D."/>
            <person name="Dechmann D.K.N."/>
            <person name="Locatelli A.G."/>
            <person name="Puechmaille S.J."/>
            <person name="Fedrigo O."/>
            <person name="Jarvis E.D."/>
            <person name="Hiller M."/>
            <person name="Vernes S.C."/>
            <person name="Myers E.W."/>
            <person name="Teeling E.C."/>
        </authorList>
    </citation>
    <scope>NUCLEOTIDE SEQUENCE [LARGE SCALE GENOMIC DNA]</scope>
    <source>
        <strain evidence="42">Bat1K_MPI-CBG_1</strain>
    </source>
</reference>
<dbReference type="Proteomes" id="UP000664940">
    <property type="component" value="Unassembled WGS sequence"/>
</dbReference>
<evidence type="ECO:0000256" key="36">
    <source>
        <dbReference type="ARBA" id="ARBA00049270"/>
    </source>
</evidence>
<feature type="domain" description="SCP2" evidence="40">
    <location>
        <begin position="264"/>
        <end position="365"/>
    </location>
</feature>
<evidence type="ECO:0000256" key="18">
    <source>
        <dbReference type="ARBA" id="ARBA00024514"/>
    </source>
</evidence>
<comment type="catalytic activity">
    <reaction evidence="19">
        <text>7-dehydrocholesterol(in) = 7-dehydrocholesterol(out)</text>
        <dbReference type="Rhea" id="RHEA:62960"/>
        <dbReference type="ChEBI" id="CHEBI:17759"/>
    </reaction>
</comment>